<evidence type="ECO:0000256" key="1">
    <source>
        <dbReference type="ARBA" id="ARBA00006432"/>
    </source>
</evidence>
<reference evidence="10 11" key="1">
    <citation type="submission" date="2019-03" db="EMBL/GenBank/DDBJ databases">
        <title>Genomic Encyclopedia of Type Strains, Phase IV (KMG-IV): sequencing the most valuable type-strain genomes for metagenomic binning, comparative biology and taxonomic classification.</title>
        <authorList>
            <person name="Goeker M."/>
        </authorList>
    </citation>
    <scope>NUCLEOTIDE SEQUENCE [LARGE SCALE GENOMIC DNA]</scope>
    <source>
        <strain evidence="10 11">DSM 19345</strain>
    </source>
</reference>
<evidence type="ECO:0000256" key="3">
    <source>
        <dbReference type="ARBA" id="ARBA00022832"/>
    </source>
</evidence>
<evidence type="ECO:0000256" key="2">
    <source>
        <dbReference type="ARBA" id="ARBA00022598"/>
    </source>
</evidence>
<comment type="caution">
    <text evidence="10">The sequence shown here is derived from an EMBL/GenBank/DDBJ whole genome shotgun (WGS) entry which is preliminary data.</text>
</comment>
<dbReference type="InterPro" id="IPR000873">
    <property type="entry name" value="AMP-dep_synth/lig_dom"/>
</dbReference>
<evidence type="ECO:0000259" key="9">
    <source>
        <dbReference type="Pfam" id="PF13193"/>
    </source>
</evidence>
<dbReference type="FunFam" id="3.30.300.30:FF:000008">
    <property type="entry name" value="2,3-dihydroxybenzoate-AMP ligase"/>
    <property type="match status" value="1"/>
</dbReference>
<dbReference type="Pfam" id="PF00501">
    <property type="entry name" value="AMP-binding"/>
    <property type="match status" value="1"/>
</dbReference>
<dbReference type="Pfam" id="PF13193">
    <property type="entry name" value="AMP-binding_C"/>
    <property type="match status" value="1"/>
</dbReference>
<keyword evidence="4" id="KW-0443">Lipid metabolism</keyword>
<name>A0A4R3M7I0_9HYPH</name>
<evidence type="ECO:0000313" key="11">
    <source>
        <dbReference type="Proteomes" id="UP000295678"/>
    </source>
</evidence>
<dbReference type="GO" id="GO:0016874">
    <property type="term" value="F:ligase activity"/>
    <property type="evidence" value="ECO:0007669"/>
    <property type="project" value="UniProtKB-KW"/>
</dbReference>
<dbReference type="OrthoDB" id="9803968at2"/>
<dbReference type="InterPro" id="IPR045851">
    <property type="entry name" value="AMP-bd_C_sf"/>
</dbReference>
<protein>
    <recommendedName>
        <fullName evidence="7">3-methylmercaptopropionyl-CoA ligase</fullName>
        <ecNumber evidence="6">6.2.1.44</ecNumber>
    </recommendedName>
</protein>
<feature type="domain" description="AMP-binding enzyme C-terminal" evidence="9">
    <location>
        <begin position="450"/>
        <end position="524"/>
    </location>
</feature>
<evidence type="ECO:0000256" key="6">
    <source>
        <dbReference type="ARBA" id="ARBA00066616"/>
    </source>
</evidence>
<proteinExistence type="inferred from homology"/>
<accession>A0A4R3M7I0</accession>
<dbReference type="NCBIfam" id="NF004837">
    <property type="entry name" value="PRK06187.1"/>
    <property type="match status" value="1"/>
</dbReference>
<dbReference type="NCBIfam" id="NF004674">
    <property type="entry name" value="PRK06018.1"/>
    <property type="match status" value="1"/>
</dbReference>
<dbReference type="InterPro" id="IPR042099">
    <property type="entry name" value="ANL_N_sf"/>
</dbReference>
<dbReference type="InterPro" id="IPR025110">
    <property type="entry name" value="AMP-bd_C"/>
</dbReference>
<dbReference type="PANTHER" id="PTHR43859">
    <property type="entry name" value="ACYL-ACTIVATING ENZYME"/>
    <property type="match status" value="1"/>
</dbReference>
<evidence type="ECO:0000256" key="5">
    <source>
        <dbReference type="ARBA" id="ARBA00051915"/>
    </source>
</evidence>
<evidence type="ECO:0000256" key="4">
    <source>
        <dbReference type="ARBA" id="ARBA00023098"/>
    </source>
</evidence>
<gene>
    <name evidence="10" type="ORF">EDC22_110112</name>
</gene>
<dbReference type="InterPro" id="IPR020845">
    <property type="entry name" value="AMP-binding_CS"/>
</dbReference>
<dbReference type="Gene3D" id="3.40.50.12780">
    <property type="entry name" value="N-terminal domain of ligase-like"/>
    <property type="match status" value="1"/>
</dbReference>
<organism evidence="10 11">
    <name type="scientific">Tepidamorphus gemmatus</name>
    <dbReference type="NCBI Taxonomy" id="747076"/>
    <lineage>
        <taxon>Bacteria</taxon>
        <taxon>Pseudomonadati</taxon>
        <taxon>Pseudomonadota</taxon>
        <taxon>Alphaproteobacteria</taxon>
        <taxon>Hyphomicrobiales</taxon>
        <taxon>Tepidamorphaceae</taxon>
        <taxon>Tepidamorphus</taxon>
    </lineage>
</organism>
<feature type="domain" description="AMP-dependent synthetase/ligase" evidence="8">
    <location>
        <begin position="20"/>
        <end position="400"/>
    </location>
</feature>
<dbReference type="PROSITE" id="PS00455">
    <property type="entry name" value="AMP_BINDING"/>
    <property type="match status" value="1"/>
</dbReference>
<dbReference type="RefSeq" id="WP_132807473.1">
    <property type="nucleotide sequence ID" value="NZ_SMAK01000010.1"/>
</dbReference>
<dbReference type="PANTHER" id="PTHR43859:SF4">
    <property type="entry name" value="BUTANOATE--COA LIGASE AAE1-RELATED"/>
    <property type="match status" value="1"/>
</dbReference>
<comment type="catalytic activity">
    <reaction evidence="5">
        <text>3-(methylsulfanyl)propanoate + ATP + CoA = 3-(methylsulfanyl)propanoyl-CoA + AMP + diphosphate</text>
        <dbReference type="Rhea" id="RHEA:43052"/>
        <dbReference type="ChEBI" id="CHEBI:30616"/>
        <dbReference type="ChEBI" id="CHEBI:33019"/>
        <dbReference type="ChEBI" id="CHEBI:49016"/>
        <dbReference type="ChEBI" id="CHEBI:57287"/>
        <dbReference type="ChEBI" id="CHEBI:82815"/>
        <dbReference type="ChEBI" id="CHEBI:456215"/>
        <dbReference type="EC" id="6.2.1.44"/>
    </reaction>
    <physiologicalReaction direction="left-to-right" evidence="5">
        <dbReference type="Rhea" id="RHEA:43053"/>
    </physiologicalReaction>
</comment>
<keyword evidence="3" id="KW-0276">Fatty acid metabolism</keyword>
<dbReference type="GO" id="GO:0006631">
    <property type="term" value="P:fatty acid metabolic process"/>
    <property type="evidence" value="ECO:0007669"/>
    <property type="project" value="UniProtKB-KW"/>
</dbReference>
<dbReference type="EC" id="6.2.1.44" evidence="6"/>
<keyword evidence="11" id="KW-1185">Reference proteome</keyword>
<evidence type="ECO:0000256" key="7">
    <source>
        <dbReference type="ARBA" id="ARBA00067668"/>
    </source>
</evidence>
<dbReference type="NCBIfam" id="NF005426">
    <property type="entry name" value="PRK07008.1"/>
    <property type="match status" value="1"/>
</dbReference>
<dbReference type="SUPFAM" id="SSF56801">
    <property type="entry name" value="Acetyl-CoA synthetase-like"/>
    <property type="match status" value="1"/>
</dbReference>
<comment type="similarity">
    <text evidence="1">Belongs to the ATP-dependent AMP-binding enzyme family.</text>
</comment>
<dbReference type="CDD" id="cd12119">
    <property type="entry name" value="ttLC_FACS_AlkK_like"/>
    <property type="match status" value="1"/>
</dbReference>
<dbReference type="Gene3D" id="3.30.300.30">
    <property type="match status" value="1"/>
</dbReference>
<keyword evidence="2" id="KW-0436">Ligase</keyword>
<dbReference type="AlphaFoldDB" id="A0A4R3M7I0"/>
<dbReference type="EMBL" id="SMAK01000010">
    <property type="protein sequence ID" value="TCT07265.1"/>
    <property type="molecule type" value="Genomic_DNA"/>
</dbReference>
<sequence length="546" mass="60330">MLGLMQDWPLLCHKVIDYAATQFGQSEVVSRSVEGPIHRSTYAEVRERSLKVAQALERDGIGFGDRVGTLAWNTWRHLEAWYGIMGLGAIYHTVNPRLFPEQIVYIINHAEDRVMMTDLTFVPLLEKIQDQVPTIERFVVLTDADHMPETTLRNAVAYESWIGGMDGDFAWKSFDENTAAGMCYTSGTTGNPKGVVYSHRSNVLHAMAVSVPNVLGLSCADNVMPVVPLFHANSWSLAFSTPMAGAKLVLPGPRMDGAAIYELLDQERVTFTAAVPTVWLMLLQYLEETGRELPHLERVAIGGSACPRAMIEKFQNNYGVRVMHAWGMTEMSPIGSCCALKPAYAALDGDARLDIQEKQGFPPFTVEMKITDDAGRRLPWDGKTFGRLKVAGPAVARSYFKGEGGEILDSEGFFDTGDVATIDRLGYMQITDRAKDVIKSGGEWISSIDLENIAVGHPDVAEAAVIGVAHPKWDERPLLIVVVKPGRAPTKQAILDFMEGKIAKWWMPDDVVFVDEIPHTATGKIQKMALREQFRGYRLPSTDAAG</sequence>
<evidence type="ECO:0000259" key="8">
    <source>
        <dbReference type="Pfam" id="PF00501"/>
    </source>
</evidence>
<dbReference type="Proteomes" id="UP000295678">
    <property type="component" value="Unassembled WGS sequence"/>
</dbReference>
<evidence type="ECO:0000313" key="10">
    <source>
        <dbReference type="EMBL" id="TCT07265.1"/>
    </source>
</evidence>